<proteinExistence type="predicted"/>
<protein>
    <submittedName>
        <fullName evidence="1">16526_t:CDS:1</fullName>
    </submittedName>
</protein>
<reference evidence="1" key="1">
    <citation type="submission" date="2021-06" db="EMBL/GenBank/DDBJ databases">
        <authorList>
            <person name="Kallberg Y."/>
            <person name="Tangrot J."/>
            <person name="Rosling A."/>
        </authorList>
    </citation>
    <scope>NUCLEOTIDE SEQUENCE</scope>
    <source>
        <strain evidence="1">CL356</strain>
    </source>
</reference>
<gene>
    <name evidence="1" type="ORF">ACOLOM_LOCUS4004</name>
</gene>
<comment type="caution">
    <text evidence="1">The sequence shown here is derived from an EMBL/GenBank/DDBJ whole genome shotgun (WGS) entry which is preliminary data.</text>
</comment>
<dbReference type="Proteomes" id="UP000789525">
    <property type="component" value="Unassembled WGS sequence"/>
</dbReference>
<sequence>MSTKPMLMDIKSTLSSNPSLAGQSSDQNFENLLQACRAGDLEKVERYDFSCLYGALTPKIKELLLSYKFTKAVDETQPYRHFLLQLFEQPLDSFYDVIFRLVSNDPSQTREFAAHRWEVGKVPAGLTRAMVELGNELDLGVFAAYFDTSSARRAQEYDKLEIQKLQEDLEHFFRTRIIRDQQYFNEDQTTRTSLSAYEYAQADFIIDVDDEKFPCHRAFITRRSDYFKALFTGPFAESISHRQQDDKSLPVFKLSGCTPEMFILILEFIYTDKCEIPPSIAYDVLIFSDMYLLDKLKSLASISLTNLKEPTMNIYTLMRTAIDLNVERLESWCSRWFADHINEVLEERQFLELVKESAESIKHRQETDTIPLIDDIRYWLSKKYGVFEDDIDGKSGRVMMEYEGDEFFSWEVEYNETLERIDKVLEKLELDA</sequence>
<evidence type="ECO:0000313" key="1">
    <source>
        <dbReference type="EMBL" id="CAG8529288.1"/>
    </source>
</evidence>
<keyword evidence="2" id="KW-1185">Reference proteome</keyword>
<name>A0ACA9LJ89_9GLOM</name>
<dbReference type="EMBL" id="CAJVPT010006278">
    <property type="protein sequence ID" value="CAG8529288.1"/>
    <property type="molecule type" value="Genomic_DNA"/>
</dbReference>
<evidence type="ECO:0000313" key="2">
    <source>
        <dbReference type="Proteomes" id="UP000789525"/>
    </source>
</evidence>
<accession>A0ACA9LJ89</accession>
<organism evidence="1 2">
    <name type="scientific">Acaulospora colombiana</name>
    <dbReference type="NCBI Taxonomy" id="27376"/>
    <lineage>
        <taxon>Eukaryota</taxon>
        <taxon>Fungi</taxon>
        <taxon>Fungi incertae sedis</taxon>
        <taxon>Mucoromycota</taxon>
        <taxon>Glomeromycotina</taxon>
        <taxon>Glomeromycetes</taxon>
        <taxon>Diversisporales</taxon>
        <taxon>Acaulosporaceae</taxon>
        <taxon>Acaulospora</taxon>
    </lineage>
</organism>